<proteinExistence type="predicted"/>
<feature type="coiled-coil region" evidence="1">
    <location>
        <begin position="37"/>
        <end position="64"/>
    </location>
</feature>
<sequence>MRELEGAARGRLRWRRLCAGGQTALPTGGRSGARGKLEIAAKECNTLKREKQDLFTQVERFKKENQLFNGNEEFIDDKKEDVSI</sequence>
<accession>A0AAV4N3Z7</accession>
<keyword evidence="3" id="KW-1185">Reference proteome</keyword>
<gene>
    <name evidence="2" type="ORF">CEXT_616691</name>
</gene>
<organism evidence="2 3">
    <name type="scientific">Caerostris extrusa</name>
    <name type="common">Bark spider</name>
    <name type="synonym">Caerostris bankana</name>
    <dbReference type="NCBI Taxonomy" id="172846"/>
    <lineage>
        <taxon>Eukaryota</taxon>
        <taxon>Metazoa</taxon>
        <taxon>Ecdysozoa</taxon>
        <taxon>Arthropoda</taxon>
        <taxon>Chelicerata</taxon>
        <taxon>Arachnida</taxon>
        <taxon>Araneae</taxon>
        <taxon>Araneomorphae</taxon>
        <taxon>Entelegynae</taxon>
        <taxon>Araneoidea</taxon>
        <taxon>Araneidae</taxon>
        <taxon>Caerostris</taxon>
    </lineage>
</organism>
<dbReference type="EMBL" id="BPLR01020494">
    <property type="protein sequence ID" value="GIX79449.1"/>
    <property type="molecule type" value="Genomic_DNA"/>
</dbReference>
<protein>
    <submittedName>
        <fullName evidence="2">Uncharacterized protein</fullName>
    </submittedName>
</protein>
<dbReference type="Proteomes" id="UP001054945">
    <property type="component" value="Unassembled WGS sequence"/>
</dbReference>
<evidence type="ECO:0000313" key="2">
    <source>
        <dbReference type="EMBL" id="GIX79449.1"/>
    </source>
</evidence>
<dbReference type="AlphaFoldDB" id="A0AAV4N3Z7"/>
<comment type="caution">
    <text evidence="2">The sequence shown here is derived from an EMBL/GenBank/DDBJ whole genome shotgun (WGS) entry which is preliminary data.</text>
</comment>
<keyword evidence="1" id="KW-0175">Coiled coil</keyword>
<evidence type="ECO:0000313" key="3">
    <source>
        <dbReference type="Proteomes" id="UP001054945"/>
    </source>
</evidence>
<reference evidence="2 3" key="1">
    <citation type="submission" date="2021-06" db="EMBL/GenBank/DDBJ databases">
        <title>Caerostris extrusa draft genome.</title>
        <authorList>
            <person name="Kono N."/>
            <person name="Arakawa K."/>
        </authorList>
    </citation>
    <scope>NUCLEOTIDE SEQUENCE [LARGE SCALE GENOMIC DNA]</scope>
</reference>
<name>A0AAV4N3Z7_CAEEX</name>
<evidence type="ECO:0000256" key="1">
    <source>
        <dbReference type="SAM" id="Coils"/>
    </source>
</evidence>